<accession>A0A8K0T7P4</accession>
<dbReference type="Proteomes" id="UP000813385">
    <property type="component" value="Unassembled WGS sequence"/>
</dbReference>
<dbReference type="EMBL" id="JAGPXD010000006">
    <property type="protein sequence ID" value="KAH7349486.1"/>
    <property type="molecule type" value="Genomic_DNA"/>
</dbReference>
<keyword evidence="2" id="KW-1185">Reference proteome</keyword>
<sequence length="203" mass="22603">MRPQLRLRRPSCSQGIHVQGPGLYLFRHWGSHTRTALPLVVPLRTRHPSSNRHITPPVCHTPLCLRPGSCSCPEPLVDALDGTGPTHANWTNSWDHLPCGTSTGTMTDARRFSFSPRRAFLRWDCVPRRSTCGARPPANAVQAKSGDWPKKVQPLPGPPIRRRHPPLEFASQHVLTLCWAPRSIRSASLLGLPRAVGSHNWVK</sequence>
<comment type="caution">
    <text evidence="1">The sequence shown here is derived from an EMBL/GenBank/DDBJ whole genome shotgun (WGS) entry which is preliminary data.</text>
</comment>
<evidence type="ECO:0000313" key="1">
    <source>
        <dbReference type="EMBL" id="KAH7349486.1"/>
    </source>
</evidence>
<protein>
    <submittedName>
        <fullName evidence="1">Uncharacterized protein</fullName>
    </submittedName>
</protein>
<reference evidence="1" key="1">
    <citation type="journal article" date="2021" name="Nat. Commun.">
        <title>Genetic determinants of endophytism in the Arabidopsis root mycobiome.</title>
        <authorList>
            <person name="Mesny F."/>
            <person name="Miyauchi S."/>
            <person name="Thiergart T."/>
            <person name="Pickel B."/>
            <person name="Atanasova L."/>
            <person name="Karlsson M."/>
            <person name="Huettel B."/>
            <person name="Barry K.W."/>
            <person name="Haridas S."/>
            <person name="Chen C."/>
            <person name="Bauer D."/>
            <person name="Andreopoulos W."/>
            <person name="Pangilinan J."/>
            <person name="LaButti K."/>
            <person name="Riley R."/>
            <person name="Lipzen A."/>
            <person name="Clum A."/>
            <person name="Drula E."/>
            <person name="Henrissat B."/>
            <person name="Kohler A."/>
            <person name="Grigoriev I.V."/>
            <person name="Martin F.M."/>
            <person name="Hacquard S."/>
        </authorList>
    </citation>
    <scope>NUCLEOTIDE SEQUENCE</scope>
    <source>
        <strain evidence="1">MPI-CAGE-AT-0016</strain>
    </source>
</reference>
<proteinExistence type="predicted"/>
<gene>
    <name evidence="1" type="ORF">B0T11DRAFT_131547</name>
</gene>
<name>A0A8K0T7P4_9PEZI</name>
<dbReference type="AlphaFoldDB" id="A0A8K0T7P4"/>
<evidence type="ECO:0000313" key="2">
    <source>
        <dbReference type="Proteomes" id="UP000813385"/>
    </source>
</evidence>
<organism evidence="1 2">
    <name type="scientific">Plectosphaerella cucumerina</name>
    <dbReference type="NCBI Taxonomy" id="40658"/>
    <lineage>
        <taxon>Eukaryota</taxon>
        <taxon>Fungi</taxon>
        <taxon>Dikarya</taxon>
        <taxon>Ascomycota</taxon>
        <taxon>Pezizomycotina</taxon>
        <taxon>Sordariomycetes</taxon>
        <taxon>Hypocreomycetidae</taxon>
        <taxon>Glomerellales</taxon>
        <taxon>Plectosphaerellaceae</taxon>
        <taxon>Plectosphaerella</taxon>
    </lineage>
</organism>